<evidence type="ECO:0000256" key="1">
    <source>
        <dbReference type="SAM" id="MobiDB-lite"/>
    </source>
</evidence>
<gene>
    <name evidence="2" type="ORF">ACFP90_25015</name>
</gene>
<comment type="caution">
    <text evidence="2">The sequence shown here is derived from an EMBL/GenBank/DDBJ whole genome shotgun (WGS) entry which is preliminary data.</text>
</comment>
<name>A0ABW1ZS29_9DEIO</name>
<protein>
    <submittedName>
        <fullName evidence="2">Uncharacterized protein</fullName>
    </submittedName>
</protein>
<feature type="region of interest" description="Disordered" evidence="1">
    <location>
        <begin position="33"/>
        <end position="68"/>
    </location>
</feature>
<accession>A0ABW1ZS29</accession>
<dbReference type="Proteomes" id="UP001596317">
    <property type="component" value="Unassembled WGS sequence"/>
</dbReference>
<proteinExistence type="predicted"/>
<reference evidence="3" key="1">
    <citation type="journal article" date="2019" name="Int. J. Syst. Evol. Microbiol.">
        <title>The Global Catalogue of Microorganisms (GCM) 10K type strain sequencing project: providing services to taxonomists for standard genome sequencing and annotation.</title>
        <authorList>
            <consortium name="The Broad Institute Genomics Platform"/>
            <consortium name="The Broad Institute Genome Sequencing Center for Infectious Disease"/>
            <person name="Wu L."/>
            <person name="Ma J."/>
        </authorList>
    </citation>
    <scope>NUCLEOTIDE SEQUENCE [LARGE SCALE GENOMIC DNA]</scope>
    <source>
        <strain evidence="3">CCUG 63830</strain>
    </source>
</reference>
<keyword evidence="3" id="KW-1185">Reference proteome</keyword>
<dbReference type="EMBL" id="JBHSWB010000003">
    <property type="protein sequence ID" value="MFC6663302.1"/>
    <property type="molecule type" value="Genomic_DNA"/>
</dbReference>
<dbReference type="RefSeq" id="WP_380059117.1">
    <property type="nucleotide sequence ID" value="NZ_JBHSWB010000003.1"/>
</dbReference>
<sequence length="68" mass="7308">MRRAARPEHVRMTAMNREHDRANAEQIAWLRAALTSPASPDLGPDAEPEPPLQGPVSISADPPTDALG</sequence>
<evidence type="ECO:0000313" key="3">
    <source>
        <dbReference type="Proteomes" id="UP001596317"/>
    </source>
</evidence>
<organism evidence="2 3">
    <name type="scientific">Deinococcus multiflagellatus</name>
    <dbReference type="NCBI Taxonomy" id="1656887"/>
    <lineage>
        <taxon>Bacteria</taxon>
        <taxon>Thermotogati</taxon>
        <taxon>Deinococcota</taxon>
        <taxon>Deinococci</taxon>
        <taxon>Deinococcales</taxon>
        <taxon>Deinococcaceae</taxon>
        <taxon>Deinococcus</taxon>
    </lineage>
</organism>
<evidence type="ECO:0000313" key="2">
    <source>
        <dbReference type="EMBL" id="MFC6663302.1"/>
    </source>
</evidence>